<gene>
    <name evidence="2" type="ORF">NDU88_006101</name>
    <name evidence="3" type="ORF">NDU88_006107</name>
</gene>
<keyword evidence="4" id="KW-1185">Reference proteome</keyword>
<dbReference type="Proteomes" id="UP001066276">
    <property type="component" value="Chromosome 10"/>
</dbReference>
<comment type="caution">
    <text evidence="3">The sequence shown here is derived from an EMBL/GenBank/DDBJ whole genome shotgun (WGS) entry which is preliminary data.</text>
</comment>
<evidence type="ECO:0000313" key="3">
    <source>
        <dbReference type="EMBL" id="KAJ1101033.1"/>
    </source>
</evidence>
<feature type="region of interest" description="Disordered" evidence="1">
    <location>
        <begin position="40"/>
        <end position="60"/>
    </location>
</feature>
<accession>A0AAV7MCC6</accession>
<sequence length="97" mass="10601">MEGSRALRARFWAPRAAGPQWGLRPQDLRALWTRRAPLQAGSGRGLETGTPHPSVHLRDGGEARATSLIGECGGIMMITLKFVSEFWGVKSSHSYVV</sequence>
<organism evidence="3 4">
    <name type="scientific">Pleurodeles waltl</name>
    <name type="common">Iberian ribbed newt</name>
    <dbReference type="NCBI Taxonomy" id="8319"/>
    <lineage>
        <taxon>Eukaryota</taxon>
        <taxon>Metazoa</taxon>
        <taxon>Chordata</taxon>
        <taxon>Craniata</taxon>
        <taxon>Vertebrata</taxon>
        <taxon>Euteleostomi</taxon>
        <taxon>Amphibia</taxon>
        <taxon>Batrachia</taxon>
        <taxon>Caudata</taxon>
        <taxon>Salamandroidea</taxon>
        <taxon>Salamandridae</taxon>
        <taxon>Pleurodelinae</taxon>
        <taxon>Pleurodeles</taxon>
    </lineage>
</organism>
<dbReference type="EMBL" id="JANPWB010000014">
    <property type="protein sequence ID" value="KAJ1101027.1"/>
    <property type="molecule type" value="Genomic_DNA"/>
</dbReference>
<dbReference type="EMBL" id="JANPWB010000014">
    <property type="protein sequence ID" value="KAJ1101033.1"/>
    <property type="molecule type" value="Genomic_DNA"/>
</dbReference>
<evidence type="ECO:0000313" key="2">
    <source>
        <dbReference type="EMBL" id="KAJ1101027.1"/>
    </source>
</evidence>
<evidence type="ECO:0000313" key="4">
    <source>
        <dbReference type="Proteomes" id="UP001066276"/>
    </source>
</evidence>
<evidence type="ECO:0000256" key="1">
    <source>
        <dbReference type="SAM" id="MobiDB-lite"/>
    </source>
</evidence>
<protein>
    <submittedName>
        <fullName evidence="3">Uncharacterized protein</fullName>
    </submittedName>
</protein>
<name>A0AAV7MCC6_PLEWA</name>
<dbReference type="AlphaFoldDB" id="A0AAV7MCC6"/>
<reference evidence="3" key="1">
    <citation type="journal article" date="2022" name="bioRxiv">
        <title>Sequencing and chromosome-scale assembly of the giantPleurodeles waltlgenome.</title>
        <authorList>
            <person name="Brown T."/>
            <person name="Elewa A."/>
            <person name="Iarovenko S."/>
            <person name="Subramanian E."/>
            <person name="Araus A.J."/>
            <person name="Petzold A."/>
            <person name="Susuki M."/>
            <person name="Suzuki K.-i.T."/>
            <person name="Hayashi T."/>
            <person name="Toyoda A."/>
            <person name="Oliveira C."/>
            <person name="Osipova E."/>
            <person name="Leigh N.D."/>
            <person name="Simon A."/>
            <person name="Yun M.H."/>
        </authorList>
    </citation>
    <scope>NUCLEOTIDE SEQUENCE</scope>
    <source>
        <strain evidence="3">20211129_DDA</strain>
        <tissue evidence="3">Liver</tissue>
    </source>
</reference>
<proteinExistence type="predicted"/>